<dbReference type="PANTHER" id="PTHR31001:SF50">
    <property type="entry name" value="ZN(II)2CYS6 TRANSCRIPTION FACTOR (EUROFUNG)"/>
    <property type="match status" value="1"/>
</dbReference>
<gene>
    <name evidence="6" type="ORF">O9K51_04933</name>
</gene>
<accession>A0AB34FQD2</accession>
<evidence type="ECO:0000313" key="6">
    <source>
        <dbReference type="EMBL" id="KAJ6441385.1"/>
    </source>
</evidence>
<dbReference type="InterPro" id="IPR007219">
    <property type="entry name" value="XnlR_reg_dom"/>
</dbReference>
<dbReference type="EMBL" id="JAQHRD010000004">
    <property type="protein sequence ID" value="KAJ6441385.1"/>
    <property type="molecule type" value="Genomic_DNA"/>
</dbReference>
<evidence type="ECO:0000256" key="2">
    <source>
        <dbReference type="ARBA" id="ARBA00022723"/>
    </source>
</evidence>
<evidence type="ECO:0000259" key="5">
    <source>
        <dbReference type="PROSITE" id="PS50048"/>
    </source>
</evidence>
<dbReference type="CDD" id="cd12148">
    <property type="entry name" value="fungal_TF_MHR"/>
    <property type="match status" value="1"/>
</dbReference>
<dbReference type="GO" id="GO:0005634">
    <property type="term" value="C:nucleus"/>
    <property type="evidence" value="ECO:0007669"/>
    <property type="project" value="UniProtKB-SubCell"/>
</dbReference>
<feature type="region of interest" description="Disordered" evidence="4">
    <location>
        <begin position="1"/>
        <end position="39"/>
    </location>
</feature>
<dbReference type="Gene3D" id="4.10.240.10">
    <property type="entry name" value="Zn(2)-C6 fungal-type DNA-binding domain"/>
    <property type="match status" value="1"/>
</dbReference>
<dbReference type="InterPro" id="IPR001138">
    <property type="entry name" value="Zn2Cys6_DnaBD"/>
</dbReference>
<feature type="compositionally biased region" description="Polar residues" evidence="4">
    <location>
        <begin position="148"/>
        <end position="168"/>
    </location>
</feature>
<feature type="compositionally biased region" description="Acidic residues" evidence="4">
    <location>
        <begin position="236"/>
        <end position="245"/>
    </location>
</feature>
<dbReference type="PROSITE" id="PS50048">
    <property type="entry name" value="ZN2_CY6_FUNGAL_2"/>
    <property type="match status" value="1"/>
</dbReference>
<keyword evidence="3" id="KW-0539">Nucleus</keyword>
<dbReference type="GO" id="GO:0003677">
    <property type="term" value="F:DNA binding"/>
    <property type="evidence" value="ECO:0007669"/>
    <property type="project" value="InterPro"/>
</dbReference>
<feature type="region of interest" description="Disordered" evidence="4">
    <location>
        <begin position="90"/>
        <end position="113"/>
    </location>
</feature>
<dbReference type="Proteomes" id="UP001163105">
    <property type="component" value="Unassembled WGS sequence"/>
</dbReference>
<feature type="domain" description="Zn(2)-C6 fungal-type" evidence="5">
    <location>
        <begin position="59"/>
        <end position="87"/>
    </location>
</feature>
<evidence type="ECO:0000313" key="7">
    <source>
        <dbReference type="Proteomes" id="UP001163105"/>
    </source>
</evidence>
<evidence type="ECO:0000256" key="4">
    <source>
        <dbReference type="SAM" id="MobiDB-lite"/>
    </source>
</evidence>
<evidence type="ECO:0000256" key="3">
    <source>
        <dbReference type="ARBA" id="ARBA00023242"/>
    </source>
</evidence>
<keyword evidence="7" id="KW-1185">Reference proteome</keyword>
<dbReference type="SMART" id="SM00906">
    <property type="entry name" value="Fungal_trans"/>
    <property type="match status" value="1"/>
</dbReference>
<organism evidence="6 7">
    <name type="scientific">Purpureocillium lavendulum</name>
    <dbReference type="NCBI Taxonomy" id="1247861"/>
    <lineage>
        <taxon>Eukaryota</taxon>
        <taxon>Fungi</taxon>
        <taxon>Dikarya</taxon>
        <taxon>Ascomycota</taxon>
        <taxon>Pezizomycotina</taxon>
        <taxon>Sordariomycetes</taxon>
        <taxon>Hypocreomycetidae</taxon>
        <taxon>Hypocreales</taxon>
        <taxon>Ophiocordycipitaceae</taxon>
        <taxon>Purpureocillium</taxon>
    </lineage>
</organism>
<evidence type="ECO:0000256" key="1">
    <source>
        <dbReference type="ARBA" id="ARBA00004123"/>
    </source>
</evidence>
<dbReference type="GO" id="GO:0000981">
    <property type="term" value="F:DNA-binding transcription factor activity, RNA polymerase II-specific"/>
    <property type="evidence" value="ECO:0007669"/>
    <property type="project" value="InterPro"/>
</dbReference>
<keyword evidence="2" id="KW-0479">Metal-binding</keyword>
<dbReference type="GO" id="GO:0006351">
    <property type="term" value="P:DNA-templated transcription"/>
    <property type="evidence" value="ECO:0007669"/>
    <property type="project" value="InterPro"/>
</dbReference>
<feature type="compositionally biased region" description="Basic and acidic residues" evidence="4">
    <location>
        <begin position="170"/>
        <end position="185"/>
    </location>
</feature>
<dbReference type="AlphaFoldDB" id="A0AB34FQD2"/>
<dbReference type="Pfam" id="PF00172">
    <property type="entry name" value="Zn_clus"/>
    <property type="match status" value="1"/>
</dbReference>
<feature type="region of interest" description="Disordered" evidence="4">
    <location>
        <begin position="232"/>
        <end position="258"/>
    </location>
</feature>
<dbReference type="Pfam" id="PF04082">
    <property type="entry name" value="Fungal_trans"/>
    <property type="match status" value="1"/>
</dbReference>
<dbReference type="PROSITE" id="PS00463">
    <property type="entry name" value="ZN2_CY6_FUNGAL_1"/>
    <property type="match status" value="1"/>
</dbReference>
<comment type="caution">
    <text evidence="6">The sequence shown here is derived from an EMBL/GenBank/DDBJ whole genome shotgun (WGS) entry which is preliminary data.</text>
</comment>
<comment type="subcellular location">
    <subcellularLocation>
        <location evidence="1">Nucleus</location>
    </subcellularLocation>
</comment>
<dbReference type="InterPro" id="IPR036864">
    <property type="entry name" value="Zn2-C6_fun-type_DNA-bd_sf"/>
</dbReference>
<protein>
    <submittedName>
        <fullName evidence="6">Fungal specific transcription factor domain-containing protein</fullName>
    </submittedName>
</protein>
<proteinExistence type="predicted"/>
<dbReference type="GO" id="GO:0008270">
    <property type="term" value="F:zinc ion binding"/>
    <property type="evidence" value="ECO:0007669"/>
    <property type="project" value="InterPro"/>
</dbReference>
<feature type="region of interest" description="Disordered" evidence="4">
    <location>
        <begin position="134"/>
        <end position="201"/>
    </location>
</feature>
<dbReference type="PANTHER" id="PTHR31001">
    <property type="entry name" value="UNCHARACTERIZED TRANSCRIPTIONAL REGULATORY PROTEIN"/>
    <property type="match status" value="1"/>
</dbReference>
<dbReference type="SUPFAM" id="SSF57701">
    <property type="entry name" value="Zn2/Cys6 DNA-binding domain"/>
    <property type="match status" value="1"/>
</dbReference>
<sequence length="928" mass="103055">MAERPGDGILSRQSAPHHDVQGPDWHPVSSDAARQAAGSDLQQPILSHGVSAGVQKLRSCVTCRRRKVRCDKHQPCSNCRRALIPCVPAPPRAPRRRRVKSTDAATQQAGQRDAEVIERLRKLEAIVNELSTQVEVESGGPVAAVPQGSRQQDQASERPATSATTGQPKATDRETGPQEGQREGDDGADGDGGLRQNFGRMVLDDQSGTRRYISSNFWSKLNDQLDELRHETQSLTDDDGDESEYEGTTTDDSPYSGAGSDQHYTFVLGYSVANSGLEKCQPLPGQASLLWSIYLQNVEPLIKVLHVPSADVTLYNARHSPNTIAPANAALAFSIYFAAITSLEADEVMAKFGTNKEELLKQYRFCMEHSLAKARFLDTSEIAVVQALTIFLTVTRKHDESRFCWALTGLLIRVAQGLGLHRDGTLLHLSPFDTEMRRRIWWAILLLDFRSAEALGTDLTVGERSYNTKLPSNINDADISAESTEPPAPRAGKSDTAVAIVRAEICTLSRRLAAFSLDESPALADIQKRTTAEKEKLLLETYRHVDETFLQYVRDDSEPLYWVAAMIARIIMAKNRLVIYQATLFPGSGFERPAEWRLRNYTAAIEVLEYSHELNLNDRYKQFRWLFKTYNNWFIVAYILMETCSRPWSALVERGWEAVNGYEKDPVTVAKRADQAAVFLPLRQLFARARKHREQEKARLMAQHAETVTVGPADGINVVQPQASPSAEMERRNVEDDFRTQPGLDNPGSPAYLFATQESLASAPLVGAGDINLDETATVSTLRPSQRTPGGELVAPAGELMPFGMDWSEASLQSARGFWPSPRPEASQPWNIASGANDAWIVPDAANTVFGLPEPVAEDDALRQQTMMAAQESGDSHVPPDTWGDQFMTNSGMVGDYPLTMWNDFNWQDWSQSLRGLDAEMETPQRPW</sequence>
<name>A0AB34FQD2_9HYPO</name>
<reference evidence="6" key="1">
    <citation type="submission" date="2023-01" db="EMBL/GenBank/DDBJ databases">
        <title>The growth and conidiation of Purpureocillium lavendulum are regulated by nitrogen source and histone H3K14 acetylation.</title>
        <authorList>
            <person name="Tang P."/>
            <person name="Han J."/>
            <person name="Zhang C."/>
            <person name="Tang P."/>
            <person name="Qi F."/>
            <person name="Zhang K."/>
            <person name="Liang L."/>
        </authorList>
    </citation>
    <scope>NUCLEOTIDE SEQUENCE</scope>
    <source>
        <strain evidence="6">YMF1.00683</strain>
    </source>
</reference>
<dbReference type="InterPro" id="IPR050613">
    <property type="entry name" value="Sec_Metabolite_Reg"/>
</dbReference>
<dbReference type="CDD" id="cd00067">
    <property type="entry name" value="GAL4"/>
    <property type="match status" value="1"/>
</dbReference>
<dbReference type="SMART" id="SM00066">
    <property type="entry name" value="GAL4"/>
    <property type="match status" value="1"/>
</dbReference>